<accession>A0AAD5PF92</accession>
<dbReference type="Gene3D" id="3.20.19.10">
    <property type="entry name" value="Aconitase, domain 4"/>
    <property type="match status" value="1"/>
</dbReference>
<keyword evidence="2" id="KW-1185">Reference proteome</keyword>
<name>A0AAD5PF92_9FUNG</name>
<dbReference type="InterPro" id="IPR015928">
    <property type="entry name" value="Aconitase/3IPM_dehydase_swvl"/>
</dbReference>
<organism evidence="1 2">
    <name type="scientific">Phascolomyces articulosus</name>
    <dbReference type="NCBI Taxonomy" id="60185"/>
    <lineage>
        <taxon>Eukaryota</taxon>
        <taxon>Fungi</taxon>
        <taxon>Fungi incertae sedis</taxon>
        <taxon>Mucoromycota</taxon>
        <taxon>Mucoromycotina</taxon>
        <taxon>Mucoromycetes</taxon>
        <taxon>Mucorales</taxon>
        <taxon>Lichtheimiaceae</taxon>
        <taxon>Phascolomyces</taxon>
    </lineage>
</organism>
<evidence type="ECO:0000313" key="2">
    <source>
        <dbReference type="Proteomes" id="UP001209540"/>
    </source>
</evidence>
<dbReference type="Proteomes" id="UP001209540">
    <property type="component" value="Unassembled WGS sequence"/>
</dbReference>
<proteinExistence type="predicted"/>
<dbReference type="EMBL" id="JAIXMP010000011">
    <property type="protein sequence ID" value="KAI9265191.1"/>
    <property type="molecule type" value="Genomic_DNA"/>
</dbReference>
<sequence>MVTLPETIRWTSWLSKIKDSTPGKPVQLLVTKEDGSQLIIDAKHTMSVDQIEWFQKGSALNLIKEKAESA</sequence>
<evidence type="ECO:0000313" key="1">
    <source>
        <dbReference type="EMBL" id="KAI9265191.1"/>
    </source>
</evidence>
<dbReference type="AlphaFoldDB" id="A0AAD5PF92"/>
<protein>
    <submittedName>
        <fullName evidence="1">Uncharacterized protein</fullName>
    </submittedName>
</protein>
<comment type="caution">
    <text evidence="1">The sequence shown here is derived from an EMBL/GenBank/DDBJ whole genome shotgun (WGS) entry which is preliminary data.</text>
</comment>
<reference evidence="1" key="1">
    <citation type="journal article" date="2022" name="IScience">
        <title>Evolution of zygomycete secretomes and the origins of terrestrial fungal ecologies.</title>
        <authorList>
            <person name="Chang Y."/>
            <person name="Wang Y."/>
            <person name="Mondo S."/>
            <person name="Ahrendt S."/>
            <person name="Andreopoulos W."/>
            <person name="Barry K."/>
            <person name="Beard J."/>
            <person name="Benny G.L."/>
            <person name="Blankenship S."/>
            <person name="Bonito G."/>
            <person name="Cuomo C."/>
            <person name="Desiro A."/>
            <person name="Gervers K.A."/>
            <person name="Hundley H."/>
            <person name="Kuo A."/>
            <person name="LaButti K."/>
            <person name="Lang B.F."/>
            <person name="Lipzen A."/>
            <person name="O'Donnell K."/>
            <person name="Pangilinan J."/>
            <person name="Reynolds N."/>
            <person name="Sandor L."/>
            <person name="Smith M.E."/>
            <person name="Tsang A."/>
            <person name="Grigoriev I.V."/>
            <person name="Stajich J.E."/>
            <person name="Spatafora J.W."/>
        </authorList>
    </citation>
    <scope>NUCLEOTIDE SEQUENCE</scope>
    <source>
        <strain evidence="1">RSA 2281</strain>
    </source>
</reference>
<gene>
    <name evidence="1" type="ORF">BDA99DRAFT_559264</name>
</gene>
<reference evidence="1" key="2">
    <citation type="submission" date="2023-02" db="EMBL/GenBank/DDBJ databases">
        <authorList>
            <consortium name="DOE Joint Genome Institute"/>
            <person name="Mondo S.J."/>
            <person name="Chang Y."/>
            <person name="Wang Y."/>
            <person name="Ahrendt S."/>
            <person name="Andreopoulos W."/>
            <person name="Barry K."/>
            <person name="Beard J."/>
            <person name="Benny G.L."/>
            <person name="Blankenship S."/>
            <person name="Bonito G."/>
            <person name="Cuomo C."/>
            <person name="Desiro A."/>
            <person name="Gervers K.A."/>
            <person name="Hundley H."/>
            <person name="Kuo A."/>
            <person name="LaButti K."/>
            <person name="Lang B.F."/>
            <person name="Lipzen A."/>
            <person name="O'Donnell K."/>
            <person name="Pangilinan J."/>
            <person name="Reynolds N."/>
            <person name="Sandor L."/>
            <person name="Smith M.W."/>
            <person name="Tsang A."/>
            <person name="Grigoriev I.V."/>
            <person name="Stajich J.E."/>
            <person name="Spatafora J.W."/>
        </authorList>
    </citation>
    <scope>NUCLEOTIDE SEQUENCE</scope>
    <source>
        <strain evidence="1">RSA 2281</strain>
    </source>
</reference>